<dbReference type="InterPro" id="IPR036206">
    <property type="entry name" value="ThiamineP_synth_sf"/>
</dbReference>
<comment type="catalytic activity">
    <reaction evidence="6 9">
        <text>4-methyl-5-(2-phosphooxyethyl)-thiazole + 4-amino-2-methyl-5-(diphosphooxymethyl)pyrimidine + H(+) = thiamine phosphate + diphosphate</text>
        <dbReference type="Rhea" id="RHEA:22328"/>
        <dbReference type="ChEBI" id="CHEBI:15378"/>
        <dbReference type="ChEBI" id="CHEBI:33019"/>
        <dbReference type="ChEBI" id="CHEBI:37575"/>
        <dbReference type="ChEBI" id="CHEBI:57841"/>
        <dbReference type="ChEBI" id="CHEBI:58296"/>
        <dbReference type="EC" id="2.5.1.3"/>
    </reaction>
</comment>
<dbReference type="CDD" id="cd00564">
    <property type="entry name" value="TMP_TenI"/>
    <property type="match status" value="1"/>
</dbReference>
<sequence>MRLHAIVSDAGVAETAVAAGATVIQVRLKDAGTVARVEMGLRLRHLSAMLVINDDVEAALLCGADGVHLGQSDRGAERALAAGLWLGLSASDVDEAEEAQARGATYIGAGPVWRTPTKRDAGSPIGLDGLSAICALTTIPVVAIGGIDADNAGHCIRAGAAGVAVVRAAGDAAGVRHEVDAALAMATCR</sequence>
<comment type="catalytic activity">
    <reaction evidence="7 9">
        <text>2-(2-carboxy-4-methylthiazol-5-yl)ethyl phosphate + 4-amino-2-methyl-5-(diphosphooxymethyl)pyrimidine + 2 H(+) = thiamine phosphate + CO2 + diphosphate</text>
        <dbReference type="Rhea" id="RHEA:47848"/>
        <dbReference type="ChEBI" id="CHEBI:15378"/>
        <dbReference type="ChEBI" id="CHEBI:16526"/>
        <dbReference type="ChEBI" id="CHEBI:33019"/>
        <dbReference type="ChEBI" id="CHEBI:37575"/>
        <dbReference type="ChEBI" id="CHEBI:57841"/>
        <dbReference type="ChEBI" id="CHEBI:62890"/>
        <dbReference type="EC" id="2.5.1.3"/>
    </reaction>
</comment>
<evidence type="ECO:0000256" key="6">
    <source>
        <dbReference type="ARBA" id="ARBA00047334"/>
    </source>
</evidence>
<dbReference type="InterPro" id="IPR022998">
    <property type="entry name" value="ThiamineP_synth_TenI"/>
</dbReference>
<name>A0A934NFZ5_9BACT</name>
<organism evidence="11 12">
    <name type="scientific">Candidatus Amunia macphersoniae</name>
    <dbReference type="NCBI Taxonomy" id="3127014"/>
    <lineage>
        <taxon>Bacteria</taxon>
        <taxon>Bacillati</taxon>
        <taxon>Candidatus Dormiibacterota</taxon>
        <taxon>Candidatus Dormibacteria</taxon>
        <taxon>Candidatus Aeolococcales</taxon>
        <taxon>Candidatus Aeolococcaceae</taxon>
        <taxon>Candidatus Amunia</taxon>
    </lineage>
</organism>
<dbReference type="Proteomes" id="UP000614410">
    <property type="component" value="Unassembled WGS sequence"/>
</dbReference>
<feature type="binding site" evidence="9">
    <location>
        <position position="89"/>
    </location>
    <ligand>
        <name>4-amino-2-methyl-5-(diphosphooxymethyl)pyrimidine</name>
        <dbReference type="ChEBI" id="CHEBI:57841"/>
    </ligand>
</feature>
<protein>
    <recommendedName>
        <fullName evidence="9">Thiamine-phosphate synthase</fullName>
        <shortName evidence="9">TP synthase</shortName>
        <shortName evidence="9">TPS</shortName>
        <ecNumber evidence="9">2.5.1.3</ecNumber>
    </recommendedName>
    <alternativeName>
        <fullName evidence="9">Thiamine-phosphate pyrophosphorylase</fullName>
        <shortName evidence="9">TMP pyrophosphorylase</shortName>
        <shortName evidence="9">TMP-PPase</shortName>
    </alternativeName>
</protein>
<keyword evidence="5 9" id="KW-0784">Thiamine biosynthesis</keyword>
<keyword evidence="3 9" id="KW-0479">Metal-binding</keyword>
<evidence type="ECO:0000256" key="8">
    <source>
        <dbReference type="ARBA" id="ARBA00047883"/>
    </source>
</evidence>
<accession>A0A934NFZ5</accession>
<comment type="pathway">
    <text evidence="1 9">Cofactor biosynthesis; thiamine diphosphate biosynthesis; thiamine phosphate from 4-amino-2-methyl-5-diphosphomethylpyrimidine and 4-methyl-5-(2-phosphoethyl)-thiazole: step 1/1.</text>
</comment>
<comment type="cofactor">
    <cofactor evidence="9">
        <name>Mg(2+)</name>
        <dbReference type="ChEBI" id="CHEBI:18420"/>
    </cofactor>
    <text evidence="9">Binds 1 Mg(2+) ion per subunit.</text>
</comment>
<feature type="binding site" evidence="9">
    <location>
        <begin position="25"/>
        <end position="29"/>
    </location>
    <ligand>
        <name>4-amino-2-methyl-5-(diphosphooxymethyl)pyrimidine</name>
        <dbReference type="ChEBI" id="CHEBI:57841"/>
    </ligand>
</feature>
<dbReference type="Pfam" id="PF02581">
    <property type="entry name" value="TMP-TENI"/>
    <property type="match status" value="1"/>
</dbReference>
<feature type="binding site" evidence="9">
    <location>
        <position position="53"/>
    </location>
    <ligand>
        <name>4-amino-2-methyl-5-(diphosphooxymethyl)pyrimidine</name>
        <dbReference type="ChEBI" id="CHEBI:57841"/>
    </ligand>
</feature>
<dbReference type="GO" id="GO:0009229">
    <property type="term" value="P:thiamine diphosphate biosynthetic process"/>
    <property type="evidence" value="ECO:0007669"/>
    <property type="project" value="UniProtKB-UniRule"/>
</dbReference>
<evidence type="ECO:0000256" key="1">
    <source>
        <dbReference type="ARBA" id="ARBA00005165"/>
    </source>
</evidence>
<comment type="caution">
    <text evidence="9">Lacks conserved residue(s) required for the propagation of feature annotation.</text>
</comment>
<dbReference type="Gene3D" id="3.20.20.70">
    <property type="entry name" value="Aldolase class I"/>
    <property type="match status" value="1"/>
</dbReference>
<dbReference type="GO" id="GO:0004789">
    <property type="term" value="F:thiamine-phosphate diphosphorylase activity"/>
    <property type="evidence" value="ECO:0007669"/>
    <property type="project" value="UniProtKB-UniRule"/>
</dbReference>
<feature type="domain" description="Thiamine phosphate synthase/TenI" evidence="10">
    <location>
        <begin position="12"/>
        <end position="168"/>
    </location>
</feature>
<comment type="similarity">
    <text evidence="9">Belongs to the thiamine-phosphate synthase family.</text>
</comment>
<keyword evidence="2 9" id="KW-0808">Transferase</keyword>
<gene>
    <name evidence="9" type="primary">thiE</name>
    <name evidence="11" type="ORF">JF887_04650</name>
</gene>
<comment type="caution">
    <text evidence="11">The sequence shown here is derived from an EMBL/GenBank/DDBJ whole genome shotgun (WGS) entry which is preliminary data.</text>
</comment>
<dbReference type="EC" id="2.5.1.3" evidence="9"/>
<proteinExistence type="inferred from homology"/>
<feature type="binding site" evidence="9">
    <location>
        <position position="146"/>
    </location>
    <ligand>
        <name>2-[(2R,5Z)-2-carboxy-4-methylthiazol-5(2H)-ylidene]ethyl phosphate</name>
        <dbReference type="ChEBI" id="CHEBI:62899"/>
    </ligand>
</feature>
<evidence type="ECO:0000313" key="12">
    <source>
        <dbReference type="Proteomes" id="UP000614410"/>
    </source>
</evidence>
<dbReference type="EMBL" id="JAEKNN010000023">
    <property type="protein sequence ID" value="MBJ7608706.1"/>
    <property type="molecule type" value="Genomic_DNA"/>
</dbReference>
<feature type="binding site" evidence="9">
    <location>
        <position position="54"/>
    </location>
    <ligand>
        <name>Mg(2+)</name>
        <dbReference type="ChEBI" id="CHEBI:18420"/>
    </ligand>
</feature>
<dbReference type="PANTHER" id="PTHR20857:SF15">
    <property type="entry name" value="THIAMINE-PHOSPHATE SYNTHASE"/>
    <property type="match status" value="1"/>
</dbReference>
<keyword evidence="4 9" id="KW-0460">Magnesium</keyword>
<evidence type="ECO:0000313" key="11">
    <source>
        <dbReference type="EMBL" id="MBJ7608706.1"/>
    </source>
</evidence>
<feature type="binding site" evidence="9">
    <location>
        <position position="73"/>
    </location>
    <ligand>
        <name>Mg(2+)</name>
        <dbReference type="ChEBI" id="CHEBI:18420"/>
    </ligand>
</feature>
<dbReference type="GO" id="GO:0005737">
    <property type="term" value="C:cytoplasm"/>
    <property type="evidence" value="ECO:0007669"/>
    <property type="project" value="TreeGrafter"/>
</dbReference>
<dbReference type="InterPro" id="IPR013785">
    <property type="entry name" value="Aldolase_TIM"/>
</dbReference>
<evidence type="ECO:0000259" key="10">
    <source>
        <dbReference type="Pfam" id="PF02581"/>
    </source>
</evidence>
<dbReference type="InterPro" id="IPR034291">
    <property type="entry name" value="TMP_synthase"/>
</dbReference>
<dbReference type="PANTHER" id="PTHR20857">
    <property type="entry name" value="THIAMINE-PHOSPHATE PYROPHOSPHORYLASE"/>
    <property type="match status" value="1"/>
</dbReference>
<reference evidence="11 12" key="1">
    <citation type="submission" date="2020-10" db="EMBL/GenBank/DDBJ databases">
        <title>Ca. Dormibacterota MAGs.</title>
        <authorList>
            <person name="Montgomery K."/>
        </authorList>
    </citation>
    <scope>NUCLEOTIDE SEQUENCE [LARGE SCALE GENOMIC DNA]</scope>
    <source>
        <strain evidence="11">Mitchell_Peninsula_5</strain>
    </source>
</reference>
<comment type="function">
    <text evidence="9">Condenses 4-methyl-5-(beta-hydroxyethyl)thiazole monophosphate (THZ-P) and 2-methyl-4-amino-5-hydroxymethyl pyrimidine pyrophosphate (HMP-PP) to form thiamine monophosphate (TMP).</text>
</comment>
<evidence type="ECO:0000256" key="5">
    <source>
        <dbReference type="ARBA" id="ARBA00022977"/>
    </source>
</evidence>
<dbReference type="SUPFAM" id="SSF51391">
    <property type="entry name" value="Thiamin phosphate synthase"/>
    <property type="match status" value="1"/>
</dbReference>
<feature type="binding site" evidence="9">
    <location>
        <begin position="115"/>
        <end position="117"/>
    </location>
    <ligand>
        <name>2-[(2R,5Z)-2-carboxy-4-methylthiazol-5(2H)-ylidene]ethyl phosphate</name>
        <dbReference type="ChEBI" id="CHEBI:62899"/>
    </ligand>
</feature>
<comment type="catalytic activity">
    <reaction evidence="8 9">
        <text>2-[(2R,5Z)-2-carboxy-4-methylthiazol-5(2H)-ylidene]ethyl phosphate + 4-amino-2-methyl-5-(diphosphooxymethyl)pyrimidine + 2 H(+) = thiamine phosphate + CO2 + diphosphate</text>
        <dbReference type="Rhea" id="RHEA:47844"/>
        <dbReference type="ChEBI" id="CHEBI:15378"/>
        <dbReference type="ChEBI" id="CHEBI:16526"/>
        <dbReference type="ChEBI" id="CHEBI:33019"/>
        <dbReference type="ChEBI" id="CHEBI:37575"/>
        <dbReference type="ChEBI" id="CHEBI:57841"/>
        <dbReference type="ChEBI" id="CHEBI:62899"/>
        <dbReference type="EC" id="2.5.1.3"/>
    </reaction>
</comment>
<dbReference type="AlphaFoldDB" id="A0A934NFZ5"/>
<dbReference type="GO" id="GO:0009228">
    <property type="term" value="P:thiamine biosynthetic process"/>
    <property type="evidence" value="ECO:0007669"/>
    <property type="project" value="UniProtKB-KW"/>
</dbReference>
<evidence type="ECO:0000256" key="4">
    <source>
        <dbReference type="ARBA" id="ARBA00022842"/>
    </source>
</evidence>
<dbReference type="HAMAP" id="MF_00097">
    <property type="entry name" value="TMP_synthase"/>
    <property type="match status" value="1"/>
</dbReference>
<evidence type="ECO:0000256" key="3">
    <source>
        <dbReference type="ARBA" id="ARBA00022723"/>
    </source>
</evidence>
<evidence type="ECO:0000256" key="9">
    <source>
        <dbReference type="HAMAP-Rule" id="MF_00097"/>
    </source>
</evidence>
<dbReference type="GO" id="GO:0000287">
    <property type="term" value="F:magnesium ion binding"/>
    <property type="evidence" value="ECO:0007669"/>
    <property type="project" value="UniProtKB-UniRule"/>
</dbReference>
<evidence type="ECO:0000256" key="2">
    <source>
        <dbReference type="ARBA" id="ARBA00022679"/>
    </source>
</evidence>
<feature type="binding site" evidence="9">
    <location>
        <position position="118"/>
    </location>
    <ligand>
        <name>4-amino-2-methyl-5-(diphosphooxymethyl)pyrimidine</name>
        <dbReference type="ChEBI" id="CHEBI:57841"/>
    </ligand>
</feature>
<evidence type="ECO:0000256" key="7">
    <source>
        <dbReference type="ARBA" id="ARBA00047851"/>
    </source>
</evidence>